<evidence type="ECO:0008006" key="3">
    <source>
        <dbReference type="Google" id="ProtNLM"/>
    </source>
</evidence>
<gene>
    <name evidence="1" type="ORF">EV207_105168</name>
</gene>
<dbReference type="AlphaFoldDB" id="A0A4R2P6V3"/>
<accession>A0A4R2P6V3</accession>
<evidence type="ECO:0000313" key="1">
    <source>
        <dbReference type="EMBL" id="TCP30639.1"/>
    </source>
</evidence>
<reference evidence="1 2" key="1">
    <citation type="submission" date="2019-03" db="EMBL/GenBank/DDBJ databases">
        <title>Genomic Encyclopedia of Type Strains, Phase IV (KMG-IV): sequencing the most valuable type-strain genomes for metagenomic binning, comparative biology and taxonomic classification.</title>
        <authorList>
            <person name="Goeker M."/>
        </authorList>
    </citation>
    <scope>NUCLEOTIDE SEQUENCE [LARGE SCALE GENOMIC DNA]</scope>
    <source>
        <strain evidence="1 2">DSM 19377</strain>
    </source>
</reference>
<dbReference type="Gene3D" id="2.40.50.100">
    <property type="match status" value="1"/>
</dbReference>
<dbReference type="RefSeq" id="WP_132744643.1">
    <property type="nucleotide sequence ID" value="NZ_SLXK01000005.1"/>
</dbReference>
<dbReference type="Proteomes" id="UP000295416">
    <property type="component" value="Unassembled WGS sequence"/>
</dbReference>
<sequence>MNQTVYSPFHGRVEDIFISDAALVYEWERLFSIRTNEGVVKEVSIGISGTVVSVEIKPGQEVTMDTALAIIKDDMLITGSD</sequence>
<evidence type="ECO:0000313" key="2">
    <source>
        <dbReference type="Proteomes" id="UP000295416"/>
    </source>
</evidence>
<proteinExistence type="predicted"/>
<dbReference type="OrthoDB" id="2639611at2"/>
<name>A0A4R2P6V3_9BACL</name>
<keyword evidence="2" id="KW-1185">Reference proteome</keyword>
<comment type="caution">
    <text evidence="1">The sequence shown here is derived from an EMBL/GenBank/DDBJ whole genome shotgun (WGS) entry which is preliminary data.</text>
</comment>
<protein>
    <recommendedName>
        <fullName evidence="3">Biotin-dependent enzyme</fullName>
    </recommendedName>
</protein>
<dbReference type="EMBL" id="SLXK01000005">
    <property type="protein sequence ID" value="TCP30639.1"/>
    <property type="molecule type" value="Genomic_DNA"/>
</dbReference>
<organism evidence="1 2">
    <name type="scientific">Scopulibacillus darangshiensis</name>
    <dbReference type="NCBI Taxonomy" id="442528"/>
    <lineage>
        <taxon>Bacteria</taxon>
        <taxon>Bacillati</taxon>
        <taxon>Bacillota</taxon>
        <taxon>Bacilli</taxon>
        <taxon>Bacillales</taxon>
        <taxon>Sporolactobacillaceae</taxon>
        <taxon>Scopulibacillus</taxon>
    </lineage>
</organism>